<evidence type="ECO:0000313" key="6">
    <source>
        <dbReference type="WBParaSite" id="SBAD_0000078601-mRNA-1"/>
    </source>
</evidence>
<dbReference type="OrthoDB" id="541052at2759"/>
<gene>
    <name evidence="4" type="ORF">SBAD_LOCUS763</name>
</gene>
<keyword evidence="5" id="KW-1185">Reference proteome</keyword>
<dbReference type="PANTHER" id="PTHR12203:SF122">
    <property type="entry name" value="GLYCOSYL TRANSFERASE CAP10 DOMAIN-CONTAINING PROTEIN"/>
    <property type="match status" value="1"/>
</dbReference>
<dbReference type="EMBL" id="UZAM01006619">
    <property type="protein sequence ID" value="VDO92024.1"/>
    <property type="molecule type" value="Genomic_DNA"/>
</dbReference>
<dbReference type="Pfam" id="PF05686">
    <property type="entry name" value="Glyco_transf_90"/>
    <property type="match status" value="1"/>
</dbReference>
<evidence type="ECO:0000313" key="4">
    <source>
        <dbReference type="EMBL" id="VDO92024.1"/>
    </source>
</evidence>
<evidence type="ECO:0000256" key="1">
    <source>
        <dbReference type="ARBA" id="ARBA00004319"/>
    </source>
</evidence>
<evidence type="ECO:0000313" key="5">
    <source>
        <dbReference type="Proteomes" id="UP000270296"/>
    </source>
</evidence>
<reference evidence="4 5" key="2">
    <citation type="submission" date="2018-11" db="EMBL/GenBank/DDBJ databases">
        <authorList>
            <consortium name="Pathogen Informatics"/>
        </authorList>
    </citation>
    <scope>NUCLEOTIDE SEQUENCE [LARGE SCALE GENOMIC DNA]</scope>
</reference>
<dbReference type="InterPro" id="IPR051091">
    <property type="entry name" value="O-Glucosyltr/Glycosyltrsf_90"/>
</dbReference>
<dbReference type="AlphaFoldDB" id="A0A183IAW9"/>
<sequence length="121" mass="13782">MAGNSLIFKQDSHYEEHFYSLLKPWTHFVPVRRDLSNLVDQVKWAMAHDARSRHIVANMQSFVDAYLLPKEGELGVRHFLTVGDDTAAAVMCQSNVLKTAQPAMQPQNSCFDSALLMIDWM</sequence>
<dbReference type="GO" id="GO:0005788">
    <property type="term" value="C:endoplasmic reticulum lumen"/>
    <property type="evidence" value="ECO:0007669"/>
    <property type="project" value="UniProtKB-SubCell"/>
</dbReference>
<dbReference type="InterPro" id="IPR006598">
    <property type="entry name" value="CAP10"/>
</dbReference>
<evidence type="ECO:0000256" key="2">
    <source>
        <dbReference type="ARBA" id="ARBA00045690"/>
    </source>
</evidence>
<dbReference type="GO" id="GO:0046527">
    <property type="term" value="F:glucosyltransferase activity"/>
    <property type="evidence" value="ECO:0007669"/>
    <property type="project" value="TreeGrafter"/>
</dbReference>
<reference evidence="6" key="1">
    <citation type="submission" date="2016-06" db="UniProtKB">
        <authorList>
            <consortium name="WormBaseParasite"/>
        </authorList>
    </citation>
    <scope>IDENTIFICATION</scope>
</reference>
<dbReference type="PANTHER" id="PTHR12203">
    <property type="entry name" value="KDEL LYS-ASP-GLU-LEU CONTAINING - RELATED"/>
    <property type="match status" value="1"/>
</dbReference>
<name>A0A183IAW9_9BILA</name>
<accession>A0A183IAW9</accession>
<comment type="subcellular location">
    <subcellularLocation>
        <location evidence="1">Endoplasmic reticulum lumen</location>
    </subcellularLocation>
</comment>
<feature type="domain" description="Glycosyl transferase CAP10" evidence="3">
    <location>
        <begin position="1"/>
        <end position="67"/>
    </location>
</feature>
<comment type="function">
    <text evidence="2">Protein O-glucosyltransferase. Catalyzes the reaction that attaches glucose through an O-glycosidic linkage to a conserved serine residue found in the consensus sequence C-X-S-X-[PA]-C in epidermal growth factor-like repeats. Regulates Notch signaling by glucosylating Notch in the ER, glucosylation is required for the correct folding and cleavage of Notch.</text>
</comment>
<dbReference type="WBParaSite" id="SBAD_0000078601-mRNA-1">
    <property type="protein sequence ID" value="SBAD_0000078601-mRNA-1"/>
    <property type="gene ID" value="SBAD_0000078601"/>
</dbReference>
<dbReference type="Proteomes" id="UP000270296">
    <property type="component" value="Unassembled WGS sequence"/>
</dbReference>
<evidence type="ECO:0000259" key="3">
    <source>
        <dbReference type="Pfam" id="PF05686"/>
    </source>
</evidence>
<organism evidence="6">
    <name type="scientific">Soboliphyme baturini</name>
    <dbReference type="NCBI Taxonomy" id="241478"/>
    <lineage>
        <taxon>Eukaryota</taxon>
        <taxon>Metazoa</taxon>
        <taxon>Ecdysozoa</taxon>
        <taxon>Nematoda</taxon>
        <taxon>Enoplea</taxon>
        <taxon>Dorylaimia</taxon>
        <taxon>Dioctophymatida</taxon>
        <taxon>Dioctophymatoidea</taxon>
        <taxon>Soboliphymatidae</taxon>
        <taxon>Soboliphyme</taxon>
    </lineage>
</organism>
<proteinExistence type="predicted"/>
<protein>
    <submittedName>
        <fullName evidence="6">CAP10 domain-containing protein</fullName>
    </submittedName>
</protein>